<evidence type="ECO:0000256" key="1">
    <source>
        <dbReference type="ARBA" id="ARBA00010541"/>
    </source>
</evidence>
<comment type="similarity">
    <text evidence="1">Belongs to the peptidase S1C family.</text>
</comment>
<keyword evidence="2" id="KW-0645">Protease</keyword>
<dbReference type="InterPro" id="IPR001478">
    <property type="entry name" value="PDZ"/>
</dbReference>
<feature type="domain" description="PDZ" evidence="5">
    <location>
        <begin position="259"/>
        <end position="316"/>
    </location>
</feature>
<protein>
    <submittedName>
        <fullName evidence="6">PDZ domain-containing protein</fullName>
    </submittedName>
</protein>
<dbReference type="Pfam" id="PF13365">
    <property type="entry name" value="Trypsin_2"/>
    <property type="match status" value="1"/>
</dbReference>
<dbReference type="InterPro" id="IPR009003">
    <property type="entry name" value="Peptidase_S1_PA"/>
</dbReference>
<dbReference type="InterPro" id="IPR036034">
    <property type="entry name" value="PDZ_sf"/>
</dbReference>
<comment type="caution">
    <text evidence="6">The sequence shown here is derived from an EMBL/GenBank/DDBJ whole genome shotgun (WGS) entry which is preliminary data.</text>
</comment>
<keyword evidence="4" id="KW-0732">Signal</keyword>
<dbReference type="Gene3D" id="2.30.42.10">
    <property type="match status" value="1"/>
</dbReference>
<dbReference type="AlphaFoldDB" id="A0A934VNH4"/>
<dbReference type="EMBL" id="JAENIL010000064">
    <property type="protein sequence ID" value="MBK1879951.1"/>
    <property type="molecule type" value="Genomic_DNA"/>
</dbReference>
<reference evidence="6" key="1">
    <citation type="submission" date="2021-01" db="EMBL/GenBank/DDBJ databases">
        <title>Modified the classification status of verrucomicrobia.</title>
        <authorList>
            <person name="Feng X."/>
        </authorList>
    </citation>
    <scope>NUCLEOTIDE SEQUENCE</scope>
    <source>
        <strain evidence="6">KCTC 13126</strain>
    </source>
</reference>
<dbReference type="InterPro" id="IPR043504">
    <property type="entry name" value="Peptidase_S1_PA_chymotrypsin"/>
</dbReference>
<evidence type="ECO:0000256" key="3">
    <source>
        <dbReference type="ARBA" id="ARBA00022801"/>
    </source>
</evidence>
<proteinExistence type="inferred from homology"/>
<dbReference type="SUPFAM" id="SSF50156">
    <property type="entry name" value="PDZ domain-like"/>
    <property type="match status" value="1"/>
</dbReference>
<dbReference type="GO" id="GO:0004252">
    <property type="term" value="F:serine-type endopeptidase activity"/>
    <property type="evidence" value="ECO:0007669"/>
    <property type="project" value="InterPro"/>
</dbReference>
<evidence type="ECO:0000313" key="6">
    <source>
        <dbReference type="EMBL" id="MBK1879951.1"/>
    </source>
</evidence>
<evidence type="ECO:0000256" key="4">
    <source>
        <dbReference type="SAM" id="SignalP"/>
    </source>
</evidence>
<dbReference type="PANTHER" id="PTHR43343:SF3">
    <property type="entry name" value="PROTEASE DO-LIKE 8, CHLOROPLASTIC"/>
    <property type="match status" value="1"/>
</dbReference>
<evidence type="ECO:0000256" key="2">
    <source>
        <dbReference type="ARBA" id="ARBA00022670"/>
    </source>
</evidence>
<keyword evidence="3" id="KW-0378">Hydrolase</keyword>
<dbReference type="GO" id="GO:0006508">
    <property type="term" value="P:proteolysis"/>
    <property type="evidence" value="ECO:0007669"/>
    <property type="project" value="UniProtKB-KW"/>
</dbReference>
<dbReference type="Proteomes" id="UP000617628">
    <property type="component" value="Unassembled WGS sequence"/>
</dbReference>
<evidence type="ECO:0000259" key="5">
    <source>
        <dbReference type="PROSITE" id="PS50106"/>
    </source>
</evidence>
<feature type="signal peptide" evidence="4">
    <location>
        <begin position="1"/>
        <end position="22"/>
    </location>
</feature>
<feature type="chain" id="PRO_5037667451" evidence="4">
    <location>
        <begin position="23"/>
        <end position="328"/>
    </location>
</feature>
<dbReference type="InterPro" id="IPR051201">
    <property type="entry name" value="Chloro_Bact_Ser_Proteases"/>
</dbReference>
<organism evidence="6 7">
    <name type="scientific">Pelagicoccus mobilis</name>
    <dbReference type="NCBI Taxonomy" id="415221"/>
    <lineage>
        <taxon>Bacteria</taxon>
        <taxon>Pseudomonadati</taxon>
        <taxon>Verrucomicrobiota</taxon>
        <taxon>Opitutia</taxon>
        <taxon>Puniceicoccales</taxon>
        <taxon>Pelagicoccaceae</taxon>
        <taxon>Pelagicoccus</taxon>
    </lineage>
</organism>
<gene>
    <name evidence="6" type="ORF">JIN87_23910</name>
</gene>
<evidence type="ECO:0000313" key="7">
    <source>
        <dbReference type="Proteomes" id="UP000617628"/>
    </source>
</evidence>
<dbReference type="Gene3D" id="2.40.10.10">
    <property type="entry name" value="Trypsin-like serine proteases"/>
    <property type="match status" value="2"/>
</dbReference>
<dbReference type="SUPFAM" id="SSF50494">
    <property type="entry name" value="Trypsin-like serine proteases"/>
    <property type="match status" value="1"/>
</dbReference>
<dbReference type="PROSITE" id="PS50106">
    <property type="entry name" value="PDZ"/>
    <property type="match status" value="1"/>
</dbReference>
<dbReference type="InterPro" id="IPR001940">
    <property type="entry name" value="Peptidase_S1C"/>
</dbReference>
<dbReference type="PANTHER" id="PTHR43343">
    <property type="entry name" value="PEPTIDASE S12"/>
    <property type="match status" value="1"/>
</dbReference>
<dbReference type="RefSeq" id="WP_200358359.1">
    <property type="nucleotide sequence ID" value="NZ_JAENIL010000064.1"/>
</dbReference>
<keyword evidence="7" id="KW-1185">Reference proteome</keyword>
<name>A0A934VNH4_9BACT</name>
<dbReference type="PRINTS" id="PR00834">
    <property type="entry name" value="PROTEASES2C"/>
</dbReference>
<dbReference type="Pfam" id="PF13180">
    <property type="entry name" value="PDZ_2"/>
    <property type="match status" value="1"/>
</dbReference>
<sequence>MLRAVRLSAFLGSLLVCYSLNAEPGASLTSIEQRLVSLYQQHKDAVVKVKVATKKQSEKGREQVELTVLSGFFIDENGTVLTNAVPTHEGPRLRVEKDGAQFLAVPIGSDPISNLALIQLAKPPETLSYIDVSQAADVPPVGSIAYSITSPLDFSATPKLGLVGGQESSFGDIAFPFTYTRVGIKSGPAEGGSPVFNKDGQLIGISVATLPEIDSSYIVAGTPLQSIIKQLRSQANVTHPVIKAKFEERGSPIDLSRRVIITKVEPNSAAEKSGLLAGDQIISFQDKPLTSLNQFRDDLFFSEAGSFASLMILRGDEQKEITILLEKK</sequence>
<accession>A0A934VNH4</accession>
<dbReference type="SMART" id="SM00228">
    <property type="entry name" value="PDZ"/>
    <property type="match status" value="1"/>
</dbReference>